<keyword evidence="7" id="KW-0325">Glycoprotein</keyword>
<evidence type="ECO:0000256" key="7">
    <source>
        <dbReference type="ARBA" id="ARBA00023180"/>
    </source>
</evidence>
<dbReference type="PANTHER" id="PTHR31044">
    <property type="entry name" value="BETA-1,3 GLUCANASE"/>
    <property type="match status" value="1"/>
</dbReference>
<evidence type="ECO:0000256" key="4">
    <source>
        <dbReference type="ARBA" id="ARBA00022729"/>
    </source>
</evidence>
<evidence type="ECO:0000256" key="6">
    <source>
        <dbReference type="ARBA" id="ARBA00023157"/>
    </source>
</evidence>
<keyword evidence="2" id="KW-1003">Cell membrane</keyword>
<keyword evidence="12" id="KW-1185">Reference proteome</keyword>
<evidence type="ECO:0000256" key="2">
    <source>
        <dbReference type="ARBA" id="ARBA00022475"/>
    </source>
</evidence>
<feature type="compositionally biased region" description="Low complexity" evidence="8">
    <location>
        <begin position="100"/>
        <end position="141"/>
    </location>
</feature>
<dbReference type="GO" id="GO:0009506">
    <property type="term" value="C:plasmodesma"/>
    <property type="evidence" value="ECO:0007669"/>
    <property type="project" value="UniProtKB-ARBA"/>
</dbReference>
<feature type="chain" id="PRO_5029551684" description="X8 domain-containing protein" evidence="9">
    <location>
        <begin position="21"/>
        <end position="204"/>
    </location>
</feature>
<keyword evidence="5" id="KW-0472">Membrane</keyword>
<dbReference type="GO" id="GO:0098552">
    <property type="term" value="C:side of membrane"/>
    <property type="evidence" value="ECO:0007669"/>
    <property type="project" value="UniProtKB-KW"/>
</dbReference>
<dbReference type="FunFam" id="1.20.58.1040:FF:000001">
    <property type="entry name" value="Glucan endo-1,3-beta-glucosidase 4"/>
    <property type="match status" value="1"/>
</dbReference>
<evidence type="ECO:0000256" key="9">
    <source>
        <dbReference type="SAM" id="SignalP"/>
    </source>
</evidence>
<dbReference type="Proteomes" id="UP001189122">
    <property type="component" value="Unassembled WGS sequence"/>
</dbReference>
<evidence type="ECO:0000256" key="3">
    <source>
        <dbReference type="ARBA" id="ARBA00022622"/>
    </source>
</evidence>
<dbReference type="SMART" id="SM00768">
    <property type="entry name" value="X8"/>
    <property type="match status" value="1"/>
</dbReference>
<dbReference type="InterPro" id="IPR012946">
    <property type="entry name" value="X8"/>
</dbReference>
<dbReference type="PANTHER" id="PTHR31044:SF25">
    <property type="entry name" value="PLASMODESMATA CALLOSE-BINDING PROTEIN 3"/>
    <property type="match status" value="1"/>
</dbReference>
<comment type="subcellular location">
    <subcellularLocation>
        <location evidence="1">Cell membrane</location>
        <topology evidence="1">Lipid-anchor</topology>
        <topology evidence="1">GPI-anchor</topology>
    </subcellularLocation>
</comment>
<dbReference type="EMBL" id="LR743588">
    <property type="protein sequence ID" value="CAA2613706.1"/>
    <property type="molecule type" value="Genomic_DNA"/>
</dbReference>
<dbReference type="InterPro" id="IPR044788">
    <property type="entry name" value="X8_dom_prot"/>
</dbReference>
<evidence type="ECO:0000313" key="12">
    <source>
        <dbReference type="Proteomes" id="UP001189122"/>
    </source>
</evidence>
<dbReference type="GO" id="GO:0005886">
    <property type="term" value="C:plasma membrane"/>
    <property type="evidence" value="ECO:0007669"/>
    <property type="project" value="UniProtKB-SubCell"/>
</dbReference>
<proteinExistence type="predicted"/>
<evidence type="ECO:0000256" key="1">
    <source>
        <dbReference type="ARBA" id="ARBA00004609"/>
    </source>
</evidence>
<name>A0A7I8I9B8_SPIIN</name>
<sequence length="204" mass="20227">MAVLVVLMLVAGLLFSGADATWCVCRSDVGTSSLQKTLDYACGAGADCSAILQKGSCYEPNTVLAHCSWAANSYFQKKGQAAGSCDFSGTAGITTTDPSISGCSYPSSASSTTPTSTSTSPPGTTTTTSGTPTFTSPTTNGIVGGLGPTGTGISTDGSGAGPSPSLRQPPFSSPPCLFSGSAGDSLPLLSHPYSSERRNAAGEG</sequence>
<keyword evidence="3" id="KW-0449">Lipoprotein</keyword>
<keyword evidence="6" id="KW-1015">Disulfide bond</keyword>
<accession>A0A7I8I9B8</accession>
<protein>
    <recommendedName>
        <fullName evidence="10">X8 domain-containing protein</fullName>
    </recommendedName>
</protein>
<dbReference type="Gene3D" id="1.20.58.1040">
    <property type="match status" value="1"/>
</dbReference>
<evidence type="ECO:0000256" key="8">
    <source>
        <dbReference type="SAM" id="MobiDB-lite"/>
    </source>
</evidence>
<organism evidence="11">
    <name type="scientific">Spirodela intermedia</name>
    <name type="common">Intermediate duckweed</name>
    <dbReference type="NCBI Taxonomy" id="51605"/>
    <lineage>
        <taxon>Eukaryota</taxon>
        <taxon>Viridiplantae</taxon>
        <taxon>Streptophyta</taxon>
        <taxon>Embryophyta</taxon>
        <taxon>Tracheophyta</taxon>
        <taxon>Spermatophyta</taxon>
        <taxon>Magnoliopsida</taxon>
        <taxon>Liliopsida</taxon>
        <taxon>Araceae</taxon>
        <taxon>Lemnoideae</taxon>
        <taxon>Spirodela</taxon>
    </lineage>
</organism>
<dbReference type="EMBL" id="CACRZD030000001">
    <property type="protein sequence ID" value="CAA6653521.1"/>
    <property type="molecule type" value="Genomic_DNA"/>
</dbReference>
<evidence type="ECO:0000256" key="5">
    <source>
        <dbReference type="ARBA" id="ARBA00023136"/>
    </source>
</evidence>
<feature type="compositionally biased region" description="Basic and acidic residues" evidence="8">
    <location>
        <begin position="194"/>
        <end position="204"/>
    </location>
</feature>
<evidence type="ECO:0000259" key="10">
    <source>
        <dbReference type="SMART" id="SM00768"/>
    </source>
</evidence>
<gene>
    <name evidence="11" type="ORF">SI7747_01000111</name>
</gene>
<feature type="domain" description="X8" evidence="10">
    <location>
        <begin position="21"/>
        <end position="105"/>
    </location>
</feature>
<feature type="signal peptide" evidence="9">
    <location>
        <begin position="1"/>
        <end position="20"/>
    </location>
</feature>
<evidence type="ECO:0000313" key="11">
    <source>
        <dbReference type="EMBL" id="CAA2613706.1"/>
    </source>
</evidence>
<reference evidence="11 12" key="1">
    <citation type="submission" date="2019-12" db="EMBL/GenBank/DDBJ databases">
        <authorList>
            <person name="Scholz U."/>
            <person name="Mascher M."/>
            <person name="Fiebig A."/>
        </authorList>
    </citation>
    <scope>NUCLEOTIDE SEQUENCE</scope>
</reference>
<keyword evidence="3" id="KW-0336">GPI-anchor</keyword>
<dbReference type="AlphaFoldDB" id="A0A7I8I9B8"/>
<feature type="region of interest" description="Disordered" evidence="8">
    <location>
        <begin position="100"/>
        <end position="204"/>
    </location>
</feature>
<dbReference type="Pfam" id="PF07983">
    <property type="entry name" value="X8"/>
    <property type="match status" value="1"/>
</dbReference>
<keyword evidence="4 9" id="KW-0732">Signal</keyword>